<name>A0AAV4TND8_CAEEX</name>
<evidence type="ECO:0008006" key="3">
    <source>
        <dbReference type="Google" id="ProtNLM"/>
    </source>
</evidence>
<comment type="caution">
    <text evidence="1">The sequence shown here is derived from an EMBL/GenBank/DDBJ whole genome shotgun (WGS) entry which is preliminary data.</text>
</comment>
<protein>
    <recommendedName>
        <fullName evidence="3">Cation-transporting P-type ATPase N-terminal domain-containing protein</fullName>
    </recommendedName>
</protein>
<reference evidence="1 2" key="1">
    <citation type="submission" date="2021-06" db="EMBL/GenBank/DDBJ databases">
        <title>Caerostris extrusa draft genome.</title>
        <authorList>
            <person name="Kono N."/>
            <person name="Arakawa K."/>
        </authorList>
    </citation>
    <scope>NUCLEOTIDE SEQUENCE [LARGE SCALE GENOMIC DNA]</scope>
</reference>
<evidence type="ECO:0000313" key="2">
    <source>
        <dbReference type="Proteomes" id="UP001054945"/>
    </source>
</evidence>
<organism evidence="1 2">
    <name type="scientific">Caerostris extrusa</name>
    <name type="common">Bark spider</name>
    <name type="synonym">Caerostris bankana</name>
    <dbReference type="NCBI Taxonomy" id="172846"/>
    <lineage>
        <taxon>Eukaryota</taxon>
        <taxon>Metazoa</taxon>
        <taxon>Ecdysozoa</taxon>
        <taxon>Arthropoda</taxon>
        <taxon>Chelicerata</taxon>
        <taxon>Arachnida</taxon>
        <taxon>Araneae</taxon>
        <taxon>Araneomorphae</taxon>
        <taxon>Entelegynae</taxon>
        <taxon>Araneoidea</taxon>
        <taxon>Araneidae</taxon>
        <taxon>Caerostris</taxon>
    </lineage>
</organism>
<proteinExistence type="predicted"/>
<dbReference type="EMBL" id="BPLR01011403">
    <property type="protein sequence ID" value="GIY46355.1"/>
    <property type="molecule type" value="Genomic_DNA"/>
</dbReference>
<accession>A0AAV4TND8</accession>
<evidence type="ECO:0000313" key="1">
    <source>
        <dbReference type="EMBL" id="GIY46355.1"/>
    </source>
</evidence>
<dbReference type="AlphaFoldDB" id="A0AAV4TND8"/>
<gene>
    <name evidence="1" type="ORF">CEXT_704031</name>
</gene>
<keyword evidence="2" id="KW-1185">Reference proteome</keyword>
<dbReference type="Proteomes" id="UP001054945">
    <property type="component" value="Unassembled WGS sequence"/>
</dbReference>
<sequence>MNLPPLHERFLFFYVLNKFSKFEPEPLTPTEIAERSQIYGPERLLSVGYMTTYLLSKPGFLLRKALCLRIFMMLRNLKTACRKQRSDDLKTQRIGSFLLFCHE</sequence>